<proteinExistence type="predicted"/>
<reference evidence="1" key="1">
    <citation type="submission" date="2023-08" db="EMBL/GenBank/DDBJ databases">
        <authorList>
            <person name="Chen Y."/>
            <person name="Shah S."/>
            <person name="Dougan E. K."/>
            <person name="Thang M."/>
            <person name="Chan C."/>
        </authorList>
    </citation>
    <scope>NUCLEOTIDE SEQUENCE</scope>
</reference>
<keyword evidence="2" id="KW-1185">Reference proteome</keyword>
<comment type="caution">
    <text evidence="1">The sequence shown here is derived from an EMBL/GenBank/DDBJ whole genome shotgun (WGS) entry which is preliminary data.</text>
</comment>
<organism evidence="1 2">
    <name type="scientific">Effrenium voratum</name>
    <dbReference type="NCBI Taxonomy" id="2562239"/>
    <lineage>
        <taxon>Eukaryota</taxon>
        <taxon>Sar</taxon>
        <taxon>Alveolata</taxon>
        <taxon>Dinophyceae</taxon>
        <taxon>Suessiales</taxon>
        <taxon>Symbiodiniaceae</taxon>
        <taxon>Effrenium</taxon>
    </lineage>
</organism>
<dbReference type="AlphaFoldDB" id="A0AA36IHU8"/>
<dbReference type="EMBL" id="CAUJNA010001602">
    <property type="protein sequence ID" value="CAJ1387933.1"/>
    <property type="molecule type" value="Genomic_DNA"/>
</dbReference>
<gene>
    <name evidence="1" type="ORF">EVOR1521_LOCUS13905</name>
</gene>
<name>A0AA36IHU8_9DINO</name>
<sequence length="394" mass="44546">SNLIRECLDIGADLPMFQSGLEAVCPALKLGCVPQIGHYNNGQDYKLARVLSAVRFNREPHEKIPPEGFDLIMRRDGVMDVEVVLALYDMQDLRDWLYKKQLPYSVNLLFHPWLFDQLPYRKEAEADVEVAIFGSSGVFPLAEEEGGLIKGFRKFRQSVWVKDKVYMCMGPDAVRCRIDRHRLVCSFWSLCVPAGQERAIATKHVLLNENETHMCREVAAACAVLSDASISNILHHLQKLLQSVQNATHRLSRLMGRCEGAFDGICLDARGDGTNWNAAPYKGATEPMEVWEEQLSLLDRTVEKGHSPETRPAPLLSEMLRRRVYEDLGRRRRKGKFPPDDEETINVGQRTFLAGCSDAERAQAVHRVLIECIQDLERLSESNAELLSVEGVTV</sequence>
<protein>
    <submittedName>
        <fullName evidence="1">Uncharacterized protein</fullName>
    </submittedName>
</protein>
<feature type="non-terminal residue" evidence="1">
    <location>
        <position position="394"/>
    </location>
</feature>
<evidence type="ECO:0000313" key="1">
    <source>
        <dbReference type="EMBL" id="CAJ1387933.1"/>
    </source>
</evidence>
<accession>A0AA36IHU8</accession>
<evidence type="ECO:0000313" key="2">
    <source>
        <dbReference type="Proteomes" id="UP001178507"/>
    </source>
</evidence>
<dbReference type="Proteomes" id="UP001178507">
    <property type="component" value="Unassembled WGS sequence"/>
</dbReference>